<protein>
    <submittedName>
        <fullName evidence="2">Uncharacterized protein</fullName>
    </submittedName>
</protein>
<keyword evidence="1" id="KW-1133">Transmembrane helix</keyword>
<dbReference type="EMBL" id="JAAKZF010000002">
    <property type="protein sequence ID" value="NGO50105.1"/>
    <property type="molecule type" value="Genomic_DNA"/>
</dbReference>
<keyword evidence="1" id="KW-0812">Transmembrane</keyword>
<name>A0A6G4W5S8_9HYPH</name>
<sequence length="77" mass="8155">MLVIWLGALLFVIGIVLLAGQAIWHGRMSEPGPAGLGSRNTLEPAHRGVRFMGLGSNWPGLLLVALGAILLLFGGYF</sequence>
<reference evidence="2 3" key="1">
    <citation type="submission" date="2020-02" db="EMBL/GenBank/DDBJ databases">
        <title>Genome sequence of strain CCNWXJ40-4.</title>
        <authorList>
            <person name="Gao J."/>
            <person name="Sun J."/>
        </authorList>
    </citation>
    <scope>NUCLEOTIDE SEQUENCE [LARGE SCALE GENOMIC DNA]</scope>
    <source>
        <strain evidence="2 3">CCNWXJ 40-4</strain>
    </source>
</reference>
<gene>
    <name evidence="2" type="ORF">G6N73_02750</name>
</gene>
<organism evidence="2 3">
    <name type="scientific">Allomesorhizobium camelthorni</name>
    <dbReference type="NCBI Taxonomy" id="475069"/>
    <lineage>
        <taxon>Bacteria</taxon>
        <taxon>Pseudomonadati</taxon>
        <taxon>Pseudomonadota</taxon>
        <taxon>Alphaproteobacteria</taxon>
        <taxon>Hyphomicrobiales</taxon>
        <taxon>Phyllobacteriaceae</taxon>
        <taxon>Allomesorhizobium</taxon>
    </lineage>
</organism>
<dbReference type="Proteomes" id="UP001642900">
    <property type="component" value="Unassembled WGS sequence"/>
</dbReference>
<feature type="transmembrane region" description="Helical" evidence="1">
    <location>
        <begin position="58"/>
        <end position="76"/>
    </location>
</feature>
<evidence type="ECO:0000313" key="2">
    <source>
        <dbReference type="EMBL" id="NGO50105.1"/>
    </source>
</evidence>
<keyword evidence="3" id="KW-1185">Reference proteome</keyword>
<proteinExistence type="predicted"/>
<evidence type="ECO:0000256" key="1">
    <source>
        <dbReference type="SAM" id="Phobius"/>
    </source>
</evidence>
<keyword evidence="1" id="KW-0472">Membrane</keyword>
<evidence type="ECO:0000313" key="3">
    <source>
        <dbReference type="Proteomes" id="UP001642900"/>
    </source>
</evidence>
<comment type="caution">
    <text evidence="2">The sequence shown here is derived from an EMBL/GenBank/DDBJ whole genome shotgun (WGS) entry which is preliminary data.</text>
</comment>
<accession>A0A6G4W5S8</accession>
<dbReference type="AlphaFoldDB" id="A0A6G4W5S8"/>
<dbReference type="RefSeq" id="WP_165023050.1">
    <property type="nucleotide sequence ID" value="NZ_JAAKZF010000002.1"/>
</dbReference>